<evidence type="ECO:0000256" key="1">
    <source>
        <dbReference type="ARBA" id="ARBA00022574"/>
    </source>
</evidence>
<dbReference type="PROSITE" id="PS50294">
    <property type="entry name" value="WD_REPEATS_REGION"/>
    <property type="match status" value="3"/>
</dbReference>
<dbReference type="InterPro" id="IPR051246">
    <property type="entry name" value="WDR48"/>
</dbReference>
<dbReference type="PANTHER" id="PTHR19862:SF14">
    <property type="entry name" value="WD REPEAT-CONTAINING PROTEIN 48"/>
    <property type="match status" value="1"/>
</dbReference>
<feature type="repeat" description="WD" evidence="3">
    <location>
        <begin position="284"/>
        <end position="316"/>
    </location>
</feature>
<dbReference type="EMBL" id="BLZA01000023">
    <property type="protein sequence ID" value="GHJ87603.1"/>
    <property type="molecule type" value="Genomic_DNA"/>
</dbReference>
<reference evidence="5" key="1">
    <citation type="submission" date="2020-07" db="EMBL/GenBank/DDBJ databases">
        <title>Draft Genome Sequence of a Deep-Sea Yeast, Naganishia (Cryptococcus) liquefaciens strain N6.</title>
        <authorList>
            <person name="Han Y.W."/>
            <person name="Kajitani R."/>
            <person name="Morimoto H."/>
            <person name="Parhat M."/>
            <person name="Tsubouchi H."/>
            <person name="Bakenova O."/>
            <person name="Ogata M."/>
            <person name="Argunhan B."/>
            <person name="Aoki R."/>
            <person name="Kajiwara S."/>
            <person name="Itoh T."/>
            <person name="Iwasaki H."/>
        </authorList>
    </citation>
    <scope>NUCLEOTIDE SEQUENCE</scope>
    <source>
        <strain evidence="5">N6</strain>
    </source>
</reference>
<comment type="caution">
    <text evidence="5">The sequence shown here is derived from an EMBL/GenBank/DDBJ whole genome shotgun (WGS) entry which is preliminary data.</text>
</comment>
<feature type="repeat" description="WD" evidence="3">
    <location>
        <begin position="227"/>
        <end position="268"/>
    </location>
</feature>
<feature type="compositionally biased region" description="Basic and acidic residues" evidence="4">
    <location>
        <begin position="952"/>
        <end position="963"/>
    </location>
</feature>
<dbReference type="InterPro" id="IPR001680">
    <property type="entry name" value="WD40_rpt"/>
</dbReference>
<dbReference type="Proteomes" id="UP000620104">
    <property type="component" value="Unassembled WGS sequence"/>
</dbReference>
<keyword evidence="1 3" id="KW-0853">WD repeat</keyword>
<gene>
    <name evidence="5" type="ORF">NliqN6_4005</name>
</gene>
<feature type="region of interest" description="Disordered" evidence="4">
    <location>
        <begin position="585"/>
        <end position="605"/>
    </location>
</feature>
<evidence type="ECO:0008006" key="7">
    <source>
        <dbReference type="Google" id="ProtNLM"/>
    </source>
</evidence>
<organism evidence="5 6">
    <name type="scientific">Naganishia liquefaciens</name>
    <dbReference type="NCBI Taxonomy" id="104408"/>
    <lineage>
        <taxon>Eukaryota</taxon>
        <taxon>Fungi</taxon>
        <taxon>Dikarya</taxon>
        <taxon>Basidiomycota</taxon>
        <taxon>Agaricomycotina</taxon>
        <taxon>Tremellomycetes</taxon>
        <taxon>Filobasidiales</taxon>
        <taxon>Filobasidiaceae</taxon>
        <taxon>Naganishia</taxon>
    </lineage>
</organism>
<dbReference type="PROSITE" id="PS00678">
    <property type="entry name" value="WD_REPEATS_1"/>
    <property type="match status" value="1"/>
</dbReference>
<proteinExistence type="predicted"/>
<protein>
    <recommendedName>
        <fullName evidence="7">WD40 repeat domain-containing protein</fullName>
    </recommendedName>
</protein>
<evidence type="ECO:0000256" key="4">
    <source>
        <dbReference type="SAM" id="MobiDB-lite"/>
    </source>
</evidence>
<dbReference type="InterPro" id="IPR021772">
    <property type="entry name" value="WDR48/Bun107"/>
</dbReference>
<name>A0A8H3TVD7_9TREE</name>
<dbReference type="Gene3D" id="2.130.10.10">
    <property type="entry name" value="YVTN repeat-like/Quinoprotein amine dehydrogenase"/>
    <property type="match status" value="2"/>
</dbReference>
<keyword evidence="6" id="KW-1185">Reference proteome</keyword>
<evidence type="ECO:0000256" key="3">
    <source>
        <dbReference type="PROSITE-ProRule" id="PRU00221"/>
    </source>
</evidence>
<feature type="region of interest" description="Disordered" evidence="4">
    <location>
        <begin position="864"/>
        <end position="1027"/>
    </location>
</feature>
<feature type="region of interest" description="Disordered" evidence="4">
    <location>
        <begin position="484"/>
        <end position="508"/>
    </location>
</feature>
<evidence type="ECO:0000256" key="2">
    <source>
        <dbReference type="ARBA" id="ARBA00022737"/>
    </source>
</evidence>
<dbReference type="SUPFAM" id="SSF50978">
    <property type="entry name" value="WD40 repeat-like"/>
    <property type="match status" value="1"/>
</dbReference>
<dbReference type="GO" id="GO:0000724">
    <property type="term" value="P:double-strand break repair via homologous recombination"/>
    <property type="evidence" value="ECO:0007669"/>
    <property type="project" value="TreeGrafter"/>
</dbReference>
<feature type="repeat" description="WD" evidence="3">
    <location>
        <begin position="334"/>
        <end position="375"/>
    </location>
</feature>
<feature type="compositionally biased region" description="Polar residues" evidence="4">
    <location>
        <begin position="965"/>
        <end position="976"/>
    </location>
</feature>
<dbReference type="GO" id="GO:0043130">
    <property type="term" value="F:ubiquitin binding"/>
    <property type="evidence" value="ECO:0007669"/>
    <property type="project" value="TreeGrafter"/>
</dbReference>
<dbReference type="OrthoDB" id="2421129at2759"/>
<dbReference type="PANTHER" id="PTHR19862">
    <property type="entry name" value="WD REPEAT-CONTAINING PROTEIN 48"/>
    <property type="match status" value="1"/>
</dbReference>
<accession>A0A8H3TVD7</accession>
<feature type="region of interest" description="Disordered" evidence="4">
    <location>
        <begin position="1"/>
        <end position="25"/>
    </location>
</feature>
<feature type="compositionally biased region" description="Polar residues" evidence="4">
    <location>
        <begin position="994"/>
        <end position="1005"/>
    </location>
</feature>
<evidence type="ECO:0000313" key="6">
    <source>
        <dbReference type="Proteomes" id="UP000620104"/>
    </source>
</evidence>
<dbReference type="SMART" id="SM00320">
    <property type="entry name" value="WD40"/>
    <property type="match status" value="6"/>
</dbReference>
<sequence>MVTRKRVSYTLATPSATPPALGLSPPQHDQIGRAAPSYRVFPATTPRQAVAPEATHPAHCLGVTALALDKTTLLHGQDAPAGILYTGGRDGLVASWEQGVPMKRAEKGVEEEYVKWERIGVVDDEEETEEDDSEFGYIGGNTRSTGDAIARKGRDDGSAKWIVDHEAIQGGSLGQPKFRQSVQTHTDWVNDLLLVNQDQTVITASSDRSIRAWQPHSQEKHDQPALVGVHKDYVKCLAFAPHPSLLFSGGLDRQINVWDIHSPKPYAPIASLAVGGDADSGLANGGDKGSVYALVSNFQGTLLASGTPERVIRLWDPRVPSAGASGMRSGAGQLVGHTDNVKALLMSEDGRYMLSGSSDSTVKLWSLAAQRCIHTFTHHSAPIWSLASSHPNLERFFSGDRAGNLCVTDLGGITADWGEGECTLLARCERRRGEREGTQGIVRIECLEDEMVWTATASADVARWEDVRGRMNRPDDVVLLGSAMPAETSTLGPRETEPASILGSQNPFLDPAPKERAVAFAPSPTANTTSDQKAGPTLSPSGVPFRSMISLGAIDKSGPYPSLSRGSVSRGASLYTASAVSLPRDTDPRLAAGHARGPSQASMFHSARAATSVRDPAEIAKNQFENRDVASDAVPLRQAPQAIIRGRPGLIRAKMLHDRQHVLAMDTAGRISIFDIVKGVCVGTFKEEEIDRIYKSNHGLVYNADGEVDSKEALDLIAVQIDGQSFVRQWCQVDTKNGDITVHLEEATCWDAEVYADQAGYANDPAFRPEERINLGKWVLANLFTGLIRAEAAEAAKFQQQASEAGDAPTPAGRGLQRGAAPTYISIGNAISGTRQRAQSTNSAVPMTPGGLMVGLATPAATPAILPASSPQGSAPKLHAWANRGRTNGDHAGHTLSTIPQSPGMGGASQTTTPASTALSAAKSPRGDSSNGKDYFSFPSKKSKATTPGPNSHKDPSPTRRPDSTVPQTPGGSQASFMGKFKGFGGKGKKTNDATETSGQGNDTPMSLKDNGEDATEVSKSDSKEAEQLRCLEEIRSHPFNPPFYTEAPPYAFPEKTAVIISETNQDAGAWAVTYRSMVSRVERDMEAVEMAAPIWLLDFLFTGRTKPADPKKLTFILEPWPDAEEQDRLPALPASTSRLSAVQTVRVGKIIAYVCSRIDLSAVSRRGSIASMSSGRIRPATAPAKMEVQADGMTVTPISAKAPGKFMAVEQAALAAANRMSQDSSAIPDATYPAEALEILCDGVVVPLDMTLAAVKHFIWNNPGTHGKRGPGLDLPSAADVVLHYRIKKLDG</sequence>
<dbReference type="InterPro" id="IPR036322">
    <property type="entry name" value="WD40_repeat_dom_sf"/>
</dbReference>
<dbReference type="Pfam" id="PF00400">
    <property type="entry name" value="WD40"/>
    <property type="match status" value="4"/>
</dbReference>
<dbReference type="Pfam" id="PF11816">
    <property type="entry name" value="DUF3337"/>
    <property type="match status" value="1"/>
</dbReference>
<keyword evidence="2" id="KW-0677">Repeat</keyword>
<dbReference type="InterPro" id="IPR015943">
    <property type="entry name" value="WD40/YVTN_repeat-like_dom_sf"/>
</dbReference>
<feature type="compositionally biased region" description="Basic and acidic residues" evidence="4">
    <location>
        <begin position="1017"/>
        <end position="1027"/>
    </location>
</feature>
<dbReference type="InterPro" id="IPR019775">
    <property type="entry name" value="WD40_repeat_CS"/>
</dbReference>
<evidence type="ECO:0000313" key="5">
    <source>
        <dbReference type="EMBL" id="GHJ87603.1"/>
    </source>
</evidence>
<feature type="compositionally biased region" description="Low complexity" evidence="4">
    <location>
        <begin position="908"/>
        <end position="924"/>
    </location>
</feature>
<feature type="repeat" description="WD" evidence="3">
    <location>
        <begin position="182"/>
        <end position="214"/>
    </location>
</feature>
<dbReference type="PROSITE" id="PS50082">
    <property type="entry name" value="WD_REPEATS_2"/>
    <property type="match status" value="4"/>
</dbReference>